<evidence type="ECO:0000256" key="1">
    <source>
        <dbReference type="SAM" id="MobiDB-lite"/>
    </source>
</evidence>
<gene>
    <name evidence="2" type="ORF">LYPA_23C017336</name>
</gene>
<evidence type="ECO:0000313" key="3">
    <source>
        <dbReference type="Proteomes" id="UP000386466"/>
    </source>
</evidence>
<accession>A0A485PCP9</accession>
<sequence>MAPSGALLGGVHTGLPEPGLGGVQERPAAEPRWQHSPLCPALHPSVSLTCSLAWASAIWYLVTFHPPQGCWRVIAERCARTRRALAPSLPPPWENGLSGREFRGARPTGLLREAPHKLTHSGPTLTLPVPTRKTFSPNPSAEDSDTTVKLQAVVSSTLHGTSLWCGCRRVRAAAGKRFKLDHVDRTQCLN</sequence>
<proteinExistence type="predicted"/>
<protein>
    <submittedName>
        <fullName evidence="2">Uncharacterized protein</fullName>
    </submittedName>
</protein>
<feature type="region of interest" description="Disordered" evidence="1">
    <location>
        <begin position="1"/>
        <end position="29"/>
    </location>
</feature>
<name>A0A485PCP9_LYNPA</name>
<reference evidence="2 3" key="1">
    <citation type="submission" date="2019-01" db="EMBL/GenBank/DDBJ databases">
        <authorList>
            <person name="Alioto T."/>
            <person name="Alioto T."/>
        </authorList>
    </citation>
    <scope>NUCLEOTIDE SEQUENCE [LARGE SCALE GENOMIC DNA]</scope>
</reference>
<dbReference type="AlphaFoldDB" id="A0A485PCP9"/>
<keyword evidence="3" id="KW-1185">Reference proteome</keyword>
<dbReference type="Proteomes" id="UP000386466">
    <property type="component" value="Unassembled WGS sequence"/>
</dbReference>
<feature type="region of interest" description="Disordered" evidence="1">
    <location>
        <begin position="115"/>
        <end position="147"/>
    </location>
</feature>
<evidence type="ECO:0000313" key="2">
    <source>
        <dbReference type="EMBL" id="VFV41859.1"/>
    </source>
</evidence>
<dbReference type="EMBL" id="CAAGRJ010031069">
    <property type="protein sequence ID" value="VFV41859.1"/>
    <property type="molecule type" value="Genomic_DNA"/>
</dbReference>
<feature type="compositionally biased region" description="Polar residues" evidence="1">
    <location>
        <begin position="133"/>
        <end position="147"/>
    </location>
</feature>
<organism evidence="2 3">
    <name type="scientific">Lynx pardinus</name>
    <name type="common">Iberian lynx</name>
    <name type="synonym">Felis pardina</name>
    <dbReference type="NCBI Taxonomy" id="191816"/>
    <lineage>
        <taxon>Eukaryota</taxon>
        <taxon>Metazoa</taxon>
        <taxon>Chordata</taxon>
        <taxon>Craniata</taxon>
        <taxon>Vertebrata</taxon>
        <taxon>Euteleostomi</taxon>
        <taxon>Mammalia</taxon>
        <taxon>Eutheria</taxon>
        <taxon>Laurasiatheria</taxon>
        <taxon>Carnivora</taxon>
        <taxon>Feliformia</taxon>
        <taxon>Felidae</taxon>
        <taxon>Felinae</taxon>
        <taxon>Lynx</taxon>
    </lineage>
</organism>